<reference evidence="15 16" key="1">
    <citation type="journal article" date="2014" name="BMC Genomics">
        <title>Genome sequencing of four Aureobasidium pullulans varieties: biotechnological potential, stress tolerance, and description of new species.</title>
        <authorList>
            <person name="Gostin Ar C."/>
            <person name="Ohm R.A."/>
            <person name="Kogej T."/>
            <person name="Sonjak S."/>
            <person name="Turk M."/>
            <person name="Zajc J."/>
            <person name="Zalar P."/>
            <person name="Grube M."/>
            <person name="Sun H."/>
            <person name="Han J."/>
            <person name="Sharma A."/>
            <person name="Chiniquy J."/>
            <person name="Ngan C.Y."/>
            <person name="Lipzen A."/>
            <person name="Barry K."/>
            <person name="Grigoriev I.V."/>
            <person name="Gunde-Cimerman N."/>
        </authorList>
    </citation>
    <scope>NUCLEOTIDE SEQUENCE [LARGE SCALE GENOMIC DNA]</scope>
    <source>
        <strain evidence="15 16">CBS 147.97</strain>
    </source>
</reference>
<evidence type="ECO:0000256" key="7">
    <source>
        <dbReference type="ARBA" id="ARBA00023175"/>
    </source>
</evidence>
<evidence type="ECO:0000256" key="4">
    <source>
        <dbReference type="ARBA" id="ARBA00022741"/>
    </source>
</evidence>
<evidence type="ECO:0000256" key="13">
    <source>
        <dbReference type="SAM" id="MobiDB-lite"/>
    </source>
</evidence>
<dbReference type="CDD" id="cd23649">
    <property type="entry name" value="Khc_CBD_cc"/>
    <property type="match status" value="1"/>
</dbReference>
<dbReference type="PROSITE" id="PS50067">
    <property type="entry name" value="KINESIN_MOTOR_2"/>
    <property type="match status" value="1"/>
</dbReference>
<name>A0A074WJZ8_9PEZI</name>
<feature type="coiled-coil region" evidence="12">
    <location>
        <begin position="516"/>
        <end position="550"/>
    </location>
</feature>
<dbReference type="SUPFAM" id="SSF52540">
    <property type="entry name" value="P-loop containing nucleoside triphosphate hydrolases"/>
    <property type="match status" value="1"/>
</dbReference>
<dbReference type="STRING" id="1043004.A0A074WJZ8"/>
<dbReference type="Gene3D" id="3.40.850.10">
    <property type="entry name" value="Kinesin motor domain"/>
    <property type="match status" value="1"/>
</dbReference>
<feature type="coiled-coil region" evidence="12">
    <location>
        <begin position="679"/>
        <end position="706"/>
    </location>
</feature>
<dbReference type="RefSeq" id="XP_013424369.1">
    <property type="nucleotide sequence ID" value="XM_013568915.1"/>
</dbReference>
<evidence type="ECO:0000259" key="14">
    <source>
        <dbReference type="PROSITE" id="PS50067"/>
    </source>
</evidence>
<dbReference type="FunFam" id="3.40.850.10:FF:000031">
    <property type="entry name" value="Kinesin-like protein"/>
    <property type="match status" value="1"/>
</dbReference>
<dbReference type="Proteomes" id="UP000027730">
    <property type="component" value="Unassembled WGS sequence"/>
</dbReference>
<evidence type="ECO:0000256" key="11">
    <source>
        <dbReference type="RuleBase" id="RU000394"/>
    </source>
</evidence>
<dbReference type="PANTHER" id="PTHR47968:SF75">
    <property type="entry name" value="CENTROMERE-ASSOCIATED PROTEIN E"/>
    <property type="match status" value="1"/>
</dbReference>
<dbReference type="GO" id="GO:0007018">
    <property type="term" value="P:microtubule-based movement"/>
    <property type="evidence" value="ECO:0007669"/>
    <property type="project" value="InterPro"/>
</dbReference>
<evidence type="ECO:0000313" key="15">
    <source>
        <dbReference type="EMBL" id="KEQ70107.1"/>
    </source>
</evidence>
<evidence type="ECO:0000256" key="1">
    <source>
        <dbReference type="ARBA" id="ARBA00004245"/>
    </source>
</evidence>
<dbReference type="GO" id="GO:0008017">
    <property type="term" value="F:microtubule binding"/>
    <property type="evidence" value="ECO:0007669"/>
    <property type="project" value="InterPro"/>
</dbReference>
<comment type="subcellular location">
    <subcellularLocation>
        <location evidence="1">Cytoplasm</location>
        <location evidence="1">Cytoskeleton</location>
    </subcellularLocation>
</comment>
<gene>
    <name evidence="15" type="ORF">M436DRAFT_66517</name>
</gene>
<dbReference type="GO" id="GO:0005524">
    <property type="term" value="F:ATP binding"/>
    <property type="evidence" value="ECO:0007669"/>
    <property type="project" value="UniProtKB-UniRule"/>
</dbReference>
<keyword evidence="7 10" id="KW-0505">Motor protein</keyword>
<keyword evidence="3 11" id="KW-0493">Microtubule</keyword>
<dbReference type="HOGENOM" id="CLU_001485_3_1_1"/>
<dbReference type="GO" id="GO:0003777">
    <property type="term" value="F:microtubule motor activity"/>
    <property type="evidence" value="ECO:0007669"/>
    <property type="project" value="InterPro"/>
</dbReference>
<evidence type="ECO:0000256" key="3">
    <source>
        <dbReference type="ARBA" id="ARBA00022701"/>
    </source>
</evidence>
<evidence type="ECO:0000313" key="16">
    <source>
        <dbReference type="Proteomes" id="UP000027730"/>
    </source>
</evidence>
<evidence type="ECO:0000256" key="2">
    <source>
        <dbReference type="ARBA" id="ARBA00022490"/>
    </source>
</evidence>
<keyword evidence="16" id="KW-1185">Reference proteome</keyword>
<dbReference type="PANTHER" id="PTHR47968">
    <property type="entry name" value="CENTROMERE PROTEIN E"/>
    <property type="match status" value="1"/>
</dbReference>
<dbReference type="InterPro" id="IPR019821">
    <property type="entry name" value="Kinesin_motor_CS"/>
</dbReference>
<accession>A0A074WJZ8</accession>
<dbReference type="EMBL" id="KL584718">
    <property type="protein sequence ID" value="KEQ70107.1"/>
    <property type="molecule type" value="Genomic_DNA"/>
</dbReference>
<evidence type="ECO:0000256" key="10">
    <source>
        <dbReference type="PROSITE-ProRule" id="PRU00283"/>
    </source>
</evidence>
<feature type="coiled-coil region" evidence="12">
    <location>
        <begin position="765"/>
        <end position="834"/>
    </location>
</feature>
<dbReference type="GeneID" id="25414062"/>
<evidence type="ECO:0000256" key="12">
    <source>
        <dbReference type="SAM" id="Coils"/>
    </source>
</evidence>
<dbReference type="GO" id="GO:0005874">
    <property type="term" value="C:microtubule"/>
    <property type="evidence" value="ECO:0007669"/>
    <property type="project" value="UniProtKB-KW"/>
</dbReference>
<keyword evidence="5 10" id="KW-0067">ATP-binding</keyword>
<feature type="binding site" evidence="10">
    <location>
        <begin position="87"/>
        <end position="94"/>
    </location>
    <ligand>
        <name>ATP</name>
        <dbReference type="ChEBI" id="CHEBI:30616"/>
    </ligand>
</feature>
<sequence>MASNSIKVVARFRPQNKVELASGGTPIVQFESPDTCNVQSRDGGGGAFTFDRVFDMGCRQSDVFDFSIRPTVDDILNGYNGTVFAYGQTGAGKSYTMMGSDIGSNDHKGVIPRITEQIFASIMASESNIEYTVRVSYMEIYMERIRDLLVPQNDNLPIHEEKNRGVYVKGLMEVYVSSVDEVYQILERGGMSRAVAATNMNQESSRSHSIFVITVGQKNVETGSVKSGQLFLVDLAGSEKVGKTGASGQTLEEAKKINKSLSALGMVINALTDGKSSHVPYRDSKLTRILQESLGGNSRTTLIINCSPSSYNDAETVSTLRFGMRAKSIKNKAKVNQELSPAELKALLRKAQSQVSDFETYISTLESEVGNWRKGQSVPKEQWTPTLKNGPARSAPRPATPSLLSEQRKGAETPSSRPDSRLDLERAGTPTTALEKDEREEFLRRENELQDQLAEKESVIATNEKALQDTRQELRDLRETHSRVNKDNEKLAGDVESLKMQVERITFETKEESIMMDSLKEANNDLSNELDELRKELLEAKMNARETSAVIDEKEKLKKERMAQMMAGFDLGDEVFSENERNVQEAIKQLDVLLESASNGDALGLEPLTKLRERLVATQGAIRQVDHSNQGGALEHKLLTVQKQYEELLQTNLSEADVEDVKRRLQESLESHTGGQAGSSDLNAALARQQEENSRMRNEVESLRRQTVNGANGAKSLHQQLADFDAMKKSLMRDLQNRCERVVELEISLDSTREQYNSVLRSANSKQQQKKLAFLERNLEQLTQVQRQLVEQNAQLKKEVAIADRKLAARGERIHGLEQLLGESQEKLMQANHRFEAQLTAVKERLEAAKVSAASRNGMVAGGGGAAPNGFGSELGSRIAKPLRGGGGAGPMVPTLAGLQQQSQQDGPKRSSWFFNQRT</sequence>
<keyword evidence="8" id="KW-0206">Cytoskeleton</keyword>
<dbReference type="InterPro" id="IPR036961">
    <property type="entry name" value="Kinesin_motor_dom_sf"/>
</dbReference>
<feature type="domain" description="Kinesin motor" evidence="14">
    <location>
        <begin position="5"/>
        <end position="329"/>
    </location>
</feature>
<organism evidence="15 16">
    <name type="scientific">Aureobasidium namibiae CBS 147.97</name>
    <dbReference type="NCBI Taxonomy" id="1043004"/>
    <lineage>
        <taxon>Eukaryota</taxon>
        <taxon>Fungi</taxon>
        <taxon>Dikarya</taxon>
        <taxon>Ascomycota</taxon>
        <taxon>Pezizomycotina</taxon>
        <taxon>Dothideomycetes</taxon>
        <taxon>Dothideomycetidae</taxon>
        <taxon>Dothideales</taxon>
        <taxon>Saccotheciaceae</taxon>
        <taxon>Aureobasidium</taxon>
    </lineage>
</organism>
<dbReference type="InterPro" id="IPR027417">
    <property type="entry name" value="P-loop_NTPase"/>
</dbReference>
<evidence type="ECO:0000256" key="9">
    <source>
        <dbReference type="ARBA" id="ARBA00056728"/>
    </source>
</evidence>
<dbReference type="Pfam" id="PF00225">
    <property type="entry name" value="Kinesin"/>
    <property type="match status" value="1"/>
</dbReference>
<keyword evidence="6 12" id="KW-0175">Coiled coil</keyword>
<proteinExistence type="inferred from homology"/>
<dbReference type="SMART" id="SM00129">
    <property type="entry name" value="KISc"/>
    <property type="match status" value="1"/>
</dbReference>
<dbReference type="OrthoDB" id="3176171at2759"/>
<feature type="compositionally biased region" description="Low complexity" evidence="13">
    <location>
        <begin position="391"/>
        <end position="402"/>
    </location>
</feature>
<comment type="function">
    <text evidence="9">Kinesin is a microtubule-associated force-producing protein that may play a role in organelle transport. Its motor activity is directed toward the microtubule's plus end.</text>
</comment>
<keyword evidence="2" id="KW-0963">Cytoplasm</keyword>
<protein>
    <recommendedName>
        <fullName evidence="11">Kinesin-like protein</fullName>
    </recommendedName>
</protein>
<feature type="region of interest" description="Disordered" evidence="13">
    <location>
        <begin position="371"/>
        <end position="441"/>
    </location>
</feature>
<feature type="region of interest" description="Disordered" evidence="13">
    <location>
        <begin position="878"/>
        <end position="919"/>
    </location>
</feature>
<dbReference type="CDD" id="cd01369">
    <property type="entry name" value="KISc_KHC_KIF5"/>
    <property type="match status" value="1"/>
</dbReference>
<dbReference type="InterPro" id="IPR027640">
    <property type="entry name" value="Kinesin-like_fam"/>
</dbReference>
<comment type="similarity">
    <text evidence="10 11">Belongs to the TRAFAC class myosin-kinesin ATPase superfamily. Kinesin family.</text>
</comment>
<evidence type="ECO:0000256" key="8">
    <source>
        <dbReference type="ARBA" id="ARBA00023212"/>
    </source>
</evidence>
<evidence type="ECO:0000256" key="6">
    <source>
        <dbReference type="ARBA" id="ARBA00023054"/>
    </source>
</evidence>
<dbReference type="PROSITE" id="PS00411">
    <property type="entry name" value="KINESIN_MOTOR_1"/>
    <property type="match status" value="1"/>
</dbReference>
<keyword evidence="4 10" id="KW-0547">Nucleotide-binding</keyword>
<dbReference type="InterPro" id="IPR059182">
    <property type="entry name" value="Khc_C"/>
</dbReference>
<dbReference type="AlphaFoldDB" id="A0A074WJZ8"/>
<dbReference type="PRINTS" id="PR00380">
    <property type="entry name" value="KINESINHEAVY"/>
</dbReference>
<dbReference type="InterPro" id="IPR001752">
    <property type="entry name" value="Kinesin_motor_dom"/>
</dbReference>
<evidence type="ECO:0000256" key="5">
    <source>
        <dbReference type="ARBA" id="ARBA00022840"/>
    </source>
</evidence>